<dbReference type="Proteomes" id="UP000265520">
    <property type="component" value="Unassembled WGS sequence"/>
</dbReference>
<comment type="caution">
    <text evidence="2">The sequence shown here is derived from an EMBL/GenBank/DDBJ whole genome shotgun (WGS) entry which is preliminary data.</text>
</comment>
<feature type="compositionally biased region" description="Polar residues" evidence="1">
    <location>
        <begin position="1"/>
        <end position="17"/>
    </location>
</feature>
<name>A0A392SS36_9FABA</name>
<accession>A0A392SS36</accession>
<keyword evidence="3" id="KW-1185">Reference proteome</keyword>
<feature type="region of interest" description="Disordered" evidence="1">
    <location>
        <begin position="1"/>
        <end position="99"/>
    </location>
</feature>
<feature type="non-terminal residue" evidence="2">
    <location>
        <position position="1"/>
    </location>
</feature>
<protein>
    <submittedName>
        <fullName evidence="2">Uncharacterized protein</fullName>
    </submittedName>
</protein>
<feature type="compositionally biased region" description="Acidic residues" evidence="1">
    <location>
        <begin position="69"/>
        <end position="81"/>
    </location>
</feature>
<sequence length="99" mass="10862">KASSIISSVSGKFTGSVLSDAIVPWKVKNGKTSSTPSETHVDQPPPPPFNDDEHHHPHHHHNNNNHENEVDDDDDDDDNDNDVNTGSEAATTDNEMNEK</sequence>
<reference evidence="2 3" key="1">
    <citation type="journal article" date="2018" name="Front. Plant Sci.">
        <title>Red Clover (Trifolium pratense) and Zigzag Clover (T. medium) - A Picture of Genomic Similarities and Differences.</title>
        <authorList>
            <person name="Dluhosova J."/>
            <person name="Istvanek J."/>
            <person name="Nedelnik J."/>
            <person name="Repkova J."/>
        </authorList>
    </citation>
    <scope>NUCLEOTIDE SEQUENCE [LARGE SCALE GENOMIC DNA]</scope>
    <source>
        <strain evidence="3">cv. 10/8</strain>
        <tissue evidence="2">Leaf</tissue>
    </source>
</reference>
<feature type="non-terminal residue" evidence="2">
    <location>
        <position position="99"/>
    </location>
</feature>
<proteinExistence type="predicted"/>
<dbReference type="EMBL" id="LXQA010428936">
    <property type="protein sequence ID" value="MCI51242.1"/>
    <property type="molecule type" value="Genomic_DNA"/>
</dbReference>
<organism evidence="2 3">
    <name type="scientific">Trifolium medium</name>
    <dbReference type="NCBI Taxonomy" id="97028"/>
    <lineage>
        <taxon>Eukaryota</taxon>
        <taxon>Viridiplantae</taxon>
        <taxon>Streptophyta</taxon>
        <taxon>Embryophyta</taxon>
        <taxon>Tracheophyta</taxon>
        <taxon>Spermatophyta</taxon>
        <taxon>Magnoliopsida</taxon>
        <taxon>eudicotyledons</taxon>
        <taxon>Gunneridae</taxon>
        <taxon>Pentapetalae</taxon>
        <taxon>rosids</taxon>
        <taxon>fabids</taxon>
        <taxon>Fabales</taxon>
        <taxon>Fabaceae</taxon>
        <taxon>Papilionoideae</taxon>
        <taxon>50 kb inversion clade</taxon>
        <taxon>NPAAA clade</taxon>
        <taxon>Hologalegina</taxon>
        <taxon>IRL clade</taxon>
        <taxon>Trifolieae</taxon>
        <taxon>Trifolium</taxon>
    </lineage>
</organism>
<evidence type="ECO:0000313" key="2">
    <source>
        <dbReference type="EMBL" id="MCI51242.1"/>
    </source>
</evidence>
<evidence type="ECO:0000256" key="1">
    <source>
        <dbReference type="SAM" id="MobiDB-lite"/>
    </source>
</evidence>
<feature type="compositionally biased region" description="Polar residues" evidence="1">
    <location>
        <begin position="85"/>
        <end position="99"/>
    </location>
</feature>
<dbReference type="AlphaFoldDB" id="A0A392SS36"/>
<evidence type="ECO:0000313" key="3">
    <source>
        <dbReference type="Proteomes" id="UP000265520"/>
    </source>
</evidence>